<dbReference type="PROSITE" id="PS50878">
    <property type="entry name" value="RT_POL"/>
    <property type="match status" value="1"/>
</dbReference>
<dbReference type="eggNOG" id="COG3344">
    <property type="taxonomic scope" value="Bacteria"/>
</dbReference>
<dbReference type="InterPro" id="IPR000477">
    <property type="entry name" value="RT_dom"/>
</dbReference>
<reference evidence="2 3" key="2">
    <citation type="journal article" date="2012" name="PLoS ONE">
        <title>An ancient pathway combining carbon dioxide fixation with the generation and utilization of a sodium ion gradient for ATP synthesis.</title>
        <authorList>
            <person name="Poehlein A."/>
            <person name="Schmidt S."/>
            <person name="Kaster A.K."/>
            <person name="Goenrich M."/>
            <person name="Vollmers J."/>
            <person name="Thurmer A."/>
            <person name="Bertsch J."/>
            <person name="Schuchmann K."/>
            <person name="Voigt B."/>
            <person name="Hecker M."/>
            <person name="Daniel R."/>
            <person name="Thauer R.K."/>
            <person name="Gottschalk G."/>
            <person name="Muller V."/>
        </authorList>
    </citation>
    <scope>NUCLEOTIDE SEQUENCE [LARGE SCALE GENOMIC DNA]</scope>
    <source>
        <strain evidence="3">ATCC 29683 / DSM 1030 / JCM 2381 / KCTC 1655 / WB1</strain>
    </source>
</reference>
<sequence>MKYHEYMDEIESDTLLEGLLGYGLFSSKIPPFLSSKDFYAYSILNSTNYSKKEKEFVYFESLRNTNVPRPLGIPNPFAYYNLCNCLSENWEELKIHFKKYTENHNHKISRIHLRKMKDKDHLFEMNYSNFRNDSNPEPDLLIGKRYIVKADISNCFPSIYTHAIPWALMGKNIAKCNKNSKNCWRSELDKFTRNIKDAETHGLLIGPHTSNLIAEILLVVIDDNLFKKGYQFIRNIDDYTCYVENSEMADRFLLDLSEQLRDFDFTLNHKKTEILELPKAAASTWIRKLKAFQLFNNFNKVKFPEVQSYLDLVLELMDKNKNDAAILKYAIKTLASLELTMNAQEYYFKVIQQLVVFYPYLISLLDQYVFQVFEIGIANIEVISNSILNLGLKTNNYEAISYACFYALKYDFKLEEIPFLPIEKSDNSIVLLLCYLYSKEYGTKEELKQYIDYAKKYAKKNKDISKNWLFIYEVLPMSLLKDEWKNLKKEKVSFVEVDSFQFVKV</sequence>
<feature type="domain" description="Reverse transcriptase" evidence="1">
    <location>
        <begin position="1"/>
        <end position="314"/>
    </location>
</feature>
<dbReference type="HOGENOM" id="CLU_030410_1_0_9"/>
<protein>
    <recommendedName>
        <fullName evidence="1">Reverse transcriptase domain-containing protein</fullName>
    </recommendedName>
</protein>
<proteinExistence type="predicted"/>
<reference evidence="3" key="1">
    <citation type="submission" date="2011-07" db="EMBL/GenBank/DDBJ databases">
        <title>Complete genome sequence of Acetobacterium woodii.</title>
        <authorList>
            <person name="Poehlein A."/>
            <person name="Schmidt S."/>
            <person name="Kaster A.-K."/>
            <person name="Goenrich M."/>
            <person name="Vollmers J."/>
            <person name="Thuermer A."/>
            <person name="Gottschalk G."/>
            <person name="Thauer R.K."/>
            <person name="Daniel R."/>
            <person name="Mueller V."/>
        </authorList>
    </citation>
    <scope>NUCLEOTIDE SEQUENCE [LARGE SCALE GENOMIC DNA]</scope>
    <source>
        <strain evidence="3">ATCC 29683 / DSM 1030 / JCM 2381 / KCTC 1655 / WB1</strain>
    </source>
</reference>
<organism evidence="2 3">
    <name type="scientific">Acetobacterium woodii (strain ATCC 29683 / DSM 1030 / JCM 2381 / KCTC 1655 / WB1)</name>
    <dbReference type="NCBI Taxonomy" id="931626"/>
    <lineage>
        <taxon>Bacteria</taxon>
        <taxon>Bacillati</taxon>
        <taxon>Bacillota</taxon>
        <taxon>Clostridia</taxon>
        <taxon>Eubacteriales</taxon>
        <taxon>Eubacteriaceae</taxon>
        <taxon>Acetobacterium</taxon>
    </lineage>
</organism>
<evidence type="ECO:0000259" key="1">
    <source>
        <dbReference type="PROSITE" id="PS50878"/>
    </source>
</evidence>
<dbReference type="AlphaFoldDB" id="H6LBT0"/>
<dbReference type="Proteomes" id="UP000007177">
    <property type="component" value="Chromosome"/>
</dbReference>
<dbReference type="CDD" id="cd01646">
    <property type="entry name" value="RT_Bac_retron_I"/>
    <property type="match status" value="1"/>
</dbReference>
<dbReference type="OrthoDB" id="9780724at2"/>
<dbReference type="Pfam" id="PF00078">
    <property type="entry name" value="RVT_1"/>
    <property type="match status" value="1"/>
</dbReference>
<evidence type="ECO:0000313" key="3">
    <source>
        <dbReference type="Proteomes" id="UP000007177"/>
    </source>
</evidence>
<accession>H6LBT0</accession>
<evidence type="ECO:0000313" key="2">
    <source>
        <dbReference type="EMBL" id="AFA47673.1"/>
    </source>
</evidence>
<keyword evidence="3" id="KW-1185">Reference proteome</keyword>
<dbReference type="KEGG" id="awo:Awo_c08820"/>
<dbReference type="STRING" id="931626.Awo_c08820"/>
<dbReference type="EMBL" id="CP002987">
    <property type="protein sequence ID" value="AFA47673.1"/>
    <property type="molecule type" value="Genomic_DNA"/>
</dbReference>
<name>H6LBT0_ACEWD</name>
<gene>
    <name evidence="2" type="ordered locus">Awo_c08820</name>
</gene>